<dbReference type="Pfam" id="PF03435">
    <property type="entry name" value="Sacchrp_dh_NADP"/>
    <property type="match status" value="1"/>
</dbReference>
<reference evidence="2" key="1">
    <citation type="journal article" date="2019" name="Plant J.">
        <title>Chlorella vulgaris genome assembly and annotation reveals the molecular basis for metabolic acclimation to high light conditions.</title>
        <authorList>
            <person name="Cecchin M."/>
            <person name="Marcolungo L."/>
            <person name="Rossato M."/>
            <person name="Girolomoni L."/>
            <person name="Cosentino E."/>
            <person name="Cuine S."/>
            <person name="Li-Beisson Y."/>
            <person name="Delledonne M."/>
            <person name="Ballottari M."/>
        </authorList>
    </citation>
    <scope>NUCLEOTIDE SEQUENCE</scope>
    <source>
        <strain evidence="2">211/11P</strain>
    </source>
</reference>
<accession>A0A9D4TT85</accession>
<protein>
    <recommendedName>
        <fullName evidence="1">Saccharopine dehydrogenase NADP binding domain-containing protein</fullName>
    </recommendedName>
</protein>
<proteinExistence type="predicted"/>
<organism evidence="2 3">
    <name type="scientific">Chlorella vulgaris</name>
    <name type="common">Green alga</name>
    <dbReference type="NCBI Taxonomy" id="3077"/>
    <lineage>
        <taxon>Eukaryota</taxon>
        <taxon>Viridiplantae</taxon>
        <taxon>Chlorophyta</taxon>
        <taxon>core chlorophytes</taxon>
        <taxon>Trebouxiophyceae</taxon>
        <taxon>Chlorellales</taxon>
        <taxon>Chlorellaceae</taxon>
        <taxon>Chlorella clade</taxon>
        <taxon>Chlorella</taxon>
    </lineage>
</organism>
<dbReference type="Gene3D" id="3.40.50.720">
    <property type="entry name" value="NAD(P)-binding Rossmann-like Domain"/>
    <property type="match status" value="1"/>
</dbReference>
<dbReference type="SUPFAM" id="SSF51735">
    <property type="entry name" value="NAD(P)-binding Rossmann-fold domains"/>
    <property type="match status" value="1"/>
</dbReference>
<evidence type="ECO:0000313" key="2">
    <source>
        <dbReference type="EMBL" id="KAI3433800.1"/>
    </source>
</evidence>
<evidence type="ECO:0000259" key="1">
    <source>
        <dbReference type="Pfam" id="PF03435"/>
    </source>
</evidence>
<feature type="domain" description="Saccharopine dehydrogenase NADP binding" evidence="1">
    <location>
        <begin position="79"/>
        <end position="207"/>
    </location>
</feature>
<dbReference type="InterPro" id="IPR036291">
    <property type="entry name" value="NAD(P)-bd_dom_sf"/>
</dbReference>
<name>A0A9D4TT85_CHLVU</name>
<reference evidence="2" key="2">
    <citation type="submission" date="2020-11" db="EMBL/GenBank/DDBJ databases">
        <authorList>
            <person name="Cecchin M."/>
            <person name="Marcolungo L."/>
            <person name="Rossato M."/>
            <person name="Girolomoni L."/>
            <person name="Cosentino E."/>
            <person name="Cuine S."/>
            <person name="Li-Beisson Y."/>
            <person name="Delledonne M."/>
            <person name="Ballottari M."/>
        </authorList>
    </citation>
    <scope>NUCLEOTIDE SEQUENCE</scope>
    <source>
        <strain evidence="2">211/11P</strain>
        <tissue evidence="2">Whole cell</tissue>
    </source>
</reference>
<dbReference type="Proteomes" id="UP001055712">
    <property type="component" value="Unassembled WGS sequence"/>
</dbReference>
<comment type="caution">
    <text evidence="2">The sequence shown here is derived from an EMBL/GenBank/DDBJ whole genome shotgun (WGS) entry which is preliminary data.</text>
</comment>
<dbReference type="OrthoDB" id="10268090at2759"/>
<dbReference type="PANTHER" id="PTHR43796">
    <property type="entry name" value="CARBOXYNORSPERMIDINE SYNTHASE"/>
    <property type="match status" value="1"/>
</dbReference>
<gene>
    <name evidence="2" type="ORF">D9Q98_003604</name>
</gene>
<evidence type="ECO:0000313" key="3">
    <source>
        <dbReference type="Proteomes" id="UP001055712"/>
    </source>
</evidence>
<dbReference type="PANTHER" id="PTHR43796:SF2">
    <property type="entry name" value="CARBOXYNORSPERMIDINE SYNTHASE"/>
    <property type="match status" value="1"/>
</dbReference>
<dbReference type="InterPro" id="IPR005097">
    <property type="entry name" value="Sacchrp_dh_NADP-bd"/>
</dbReference>
<keyword evidence="3" id="KW-1185">Reference proteome</keyword>
<dbReference type="AlphaFoldDB" id="A0A9D4TT85"/>
<sequence>MKALQAHTHCAWATHCGSRRHLVHRQADAAVDAAAGGPAVGATCRRTARRRNRAALAVTAASTRPAPPPPPEIVGAKKVVILGGCGRVGSSTAAALTAALPAAQLSLSLGGRSQDSFRAALARRPELSNASPLVCDIDDSSSLAAALKGADLVIHAAGPFQRRNDCNVLEAAIAAGVPYMDVCDDTDYSQRAKALHGKAQAAGVPCITTTGIYPGVSNVMAAHTISTNRGEYAPDGSYAEEAEQGGAQPKRLLYSYFTAGTGGAGPTIMETTLLLAGEDVVAYKDGQRTVLPPVSNRRVVDFGTGVGRRSVYLYNLPEVSSGHQVLGVPSVSARFGTAPEPWNWGMVAMARLAPKSMLADRQQAKQLARWLDPVIRGVDSLVGEKVAMLVEVEYEDGKLASGLYVHPFLSTAVGTCIAAFARCMLAGQTQPGVWFPEERGALADRKTLLGMSTEGCTRFLLNRTPWQLETDPVQLGMGLYL</sequence>
<dbReference type="EMBL" id="SIDB01000004">
    <property type="protein sequence ID" value="KAI3433800.1"/>
    <property type="molecule type" value="Genomic_DNA"/>
</dbReference>